<evidence type="ECO:0000256" key="1">
    <source>
        <dbReference type="SAM" id="MobiDB-lite"/>
    </source>
</evidence>
<dbReference type="EMBL" id="CP144098">
    <property type="protein sequence ID" value="WWC85359.1"/>
    <property type="molecule type" value="Genomic_DNA"/>
</dbReference>
<gene>
    <name evidence="2" type="ORF">L201_000222</name>
</gene>
<dbReference type="AlphaFoldDB" id="A0AAX4JKS7"/>
<reference evidence="2 3" key="1">
    <citation type="submission" date="2024-01" db="EMBL/GenBank/DDBJ databases">
        <title>Comparative genomics of Cryptococcus and Kwoniella reveals pathogenesis evolution and contrasting modes of karyotype evolution via chromosome fusion or intercentromeric recombination.</title>
        <authorList>
            <person name="Coelho M.A."/>
            <person name="David-Palma M."/>
            <person name="Shea T."/>
            <person name="Bowers K."/>
            <person name="McGinley-Smith S."/>
            <person name="Mohammad A.W."/>
            <person name="Gnirke A."/>
            <person name="Yurkov A.M."/>
            <person name="Nowrousian M."/>
            <person name="Sun S."/>
            <person name="Cuomo C.A."/>
            <person name="Heitman J."/>
        </authorList>
    </citation>
    <scope>NUCLEOTIDE SEQUENCE [LARGE SCALE GENOMIC DNA]</scope>
    <source>
        <strain evidence="2 3">CBS 6074</strain>
    </source>
</reference>
<organism evidence="2 3">
    <name type="scientific">Kwoniella dendrophila CBS 6074</name>
    <dbReference type="NCBI Taxonomy" id="1295534"/>
    <lineage>
        <taxon>Eukaryota</taxon>
        <taxon>Fungi</taxon>
        <taxon>Dikarya</taxon>
        <taxon>Basidiomycota</taxon>
        <taxon>Agaricomycotina</taxon>
        <taxon>Tremellomycetes</taxon>
        <taxon>Tremellales</taxon>
        <taxon>Cryptococcaceae</taxon>
        <taxon>Kwoniella</taxon>
    </lineage>
</organism>
<name>A0AAX4JKS7_9TREE</name>
<evidence type="ECO:0008006" key="4">
    <source>
        <dbReference type="Google" id="ProtNLM"/>
    </source>
</evidence>
<sequence length="118" mass="13116">MSLRSYYPYHLLGKEQPLQPMFESEWSTLTPSNSNSISTGGRGLDAKVDRLDAKVDRDDGKISRIEIQTQQQAIQLTRAQADIKKIGDNIEGMDLAGNGAEDEVQDVEHRTGVKQENA</sequence>
<accession>A0AAX4JKS7</accession>
<dbReference type="Proteomes" id="UP001355207">
    <property type="component" value="Chromosome 1"/>
</dbReference>
<dbReference type="RefSeq" id="XP_066072122.1">
    <property type="nucleotide sequence ID" value="XM_066216025.1"/>
</dbReference>
<feature type="region of interest" description="Disordered" evidence="1">
    <location>
        <begin position="96"/>
        <end position="118"/>
    </location>
</feature>
<keyword evidence="3" id="KW-1185">Reference proteome</keyword>
<feature type="compositionally biased region" description="Basic and acidic residues" evidence="1">
    <location>
        <begin position="106"/>
        <end position="118"/>
    </location>
</feature>
<evidence type="ECO:0000313" key="3">
    <source>
        <dbReference type="Proteomes" id="UP001355207"/>
    </source>
</evidence>
<proteinExistence type="predicted"/>
<dbReference type="GeneID" id="91090894"/>
<evidence type="ECO:0000313" key="2">
    <source>
        <dbReference type="EMBL" id="WWC85359.1"/>
    </source>
</evidence>
<protein>
    <recommendedName>
        <fullName evidence="4">t-SNARE coiled-coil homology domain-containing protein</fullName>
    </recommendedName>
</protein>